<feature type="chain" id="PRO_5041938348" evidence="2">
    <location>
        <begin position="29"/>
        <end position="177"/>
    </location>
</feature>
<accession>A0AAF1KT91</accession>
<evidence type="ECO:0000256" key="1">
    <source>
        <dbReference type="SAM" id="MobiDB-lite"/>
    </source>
</evidence>
<feature type="signal peptide" evidence="2">
    <location>
        <begin position="1"/>
        <end position="28"/>
    </location>
</feature>
<evidence type="ECO:0000313" key="3">
    <source>
        <dbReference type="EMBL" id="WFR96895.1"/>
    </source>
</evidence>
<reference evidence="4" key="2">
    <citation type="journal article" date="2023" name="MicrobiologyOpen">
        <title>Genomics of the tumorigenes clade of the family Rhizobiaceae and description of Rhizobium rhododendri sp. nov.</title>
        <authorList>
            <person name="Kuzmanovic N."/>
            <person name="diCenzo G.C."/>
            <person name="Bunk B."/>
            <person name="Sproeer C."/>
            <person name="Fruehling A."/>
            <person name="Neumann-Schaal M."/>
            <person name="Overmann J."/>
            <person name="Smalla K."/>
        </authorList>
    </citation>
    <scope>NUCLEOTIDE SEQUENCE [LARGE SCALE GENOMIC DNA]</scope>
    <source>
        <strain evidence="4">1078</strain>
    </source>
</reference>
<dbReference type="EMBL" id="CP117255">
    <property type="protein sequence ID" value="WFR96895.1"/>
    <property type="molecule type" value="Genomic_DNA"/>
</dbReference>
<reference evidence="3 4" key="1">
    <citation type="journal article" date="2018" name="Sci. Rep.">
        <title>Rhizobium tumorigenes sp. nov., a novel plant tumorigenic bacterium isolated from cane gall tumors on thornless blackberry.</title>
        <authorList>
            <person name="Kuzmanovi N."/>
            <person name="Smalla K."/>
            <person name="Gronow S."/>
            <person name="PuBawska J."/>
        </authorList>
    </citation>
    <scope>NUCLEOTIDE SEQUENCE [LARGE SCALE GENOMIC DNA]</scope>
    <source>
        <strain evidence="3 4">1078</strain>
    </source>
</reference>
<dbReference type="Proteomes" id="UP000249499">
    <property type="component" value="Chromosome"/>
</dbReference>
<evidence type="ECO:0000256" key="2">
    <source>
        <dbReference type="SAM" id="SignalP"/>
    </source>
</evidence>
<proteinExistence type="predicted"/>
<sequence>MTSRTLLLTSFASFALLGSLTMITPASALTMKECSVKYKAAQAAGTLNGMKWNDYRTAQCGAAAAPTAAEPAATTAAAPTKANTMAAKPTATKAADEPDATAPPAKEPAKPTMAAPAGLSLPTAVSPKYATETAGKARFHTCVDAYHDAKAKNALAGVKWIQKGGGFYSLCNSKLKG</sequence>
<feature type="region of interest" description="Disordered" evidence="1">
    <location>
        <begin position="76"/>
        <end position="114"/>
    </location>
</feature>
<evidence type="ECO:0000313" key="4">
    <source>
        <dbReference type="Proteomes" id="UP000249499"/>
    </source>
</evidence>
<feature type="compositionally biased region" description="Low complexity" evidence="1">
    <location>
        <begin position="100"/>
        <end position="114"/>
    </location>
</feature>
<keyword evidence="2" id="KW-0732">Signal</keyword>
<name>A0AAF1KT91_9HYPH</name>
<keyword evidence="4" id="KW-1185">Reference proteome</keyword>
<feature type="compositionally biased region" description="Low complexity" evidence="1">
    <location>
        <begin position="76"/>
        <end position="93"/>
    </location>
</feature>
<dbReference type="RefSeq" id="WP_111221934.1">
    <property type="nucleotide sequence ID" value="NZ_CP117255.1"/>
</dbReference>
<dbReference type="AlphaFoldDB" id="A0AAF1KT91"/>
<dbReference type="KEGG" id="rtu:PR017_07215"/>
<gene>
    <name evidence="3" type="ORF">PR017_07215</name>
</gene>
<organism evidence="3 4">
    <name type="scientific">Rhizobium tumorigenes</name>
    <dbReference type="NCBI Taxonomy" id="2041385"/>
    <lineage>
        <taxon>Bacteria</taxon>
        <taxon>Pseudomonadati</taxon>
        <taxon>Pseudomonadota</taxon>
        <taxon>Alphaproteobacteria</taxon>
        <taxon>Hyphomicrobiales</taxon>
        <taxon>Rhizobiaceae</taxon>
        <taxon>Rhizobium/Agrobacterium group</taxon>
        <taxon>Rhizobium</taxon>
    </lineage>
</organism>
<protein>
    <submittedName>
        <fullName evidence="3">Uncharacterized protein</fullName>
    </submittedName>
</protein>